<evidence type="ECO:0000313" key="5">
    <source>
        <dbReference type="Proteomes" id="UP001215712"/>
    </source>
</evidence>
<dbReference type="GO" id="GO:0008270">
    <property type="term" value="F:zinc ion binding"/>
    <property type="evidence" value="ECO:0007669"/>
    <property type="project" value="UniProtKB-KW"/>
</dbReference>
<name>A0AAD6MW78_9EURO</name>
<proteinExistence type="predicted"/>
<feature type="region of interest" description="Disordered" evidence="2">
    <location>
        <begin position="463"/>
        <end position="492"/>
    </location>
</feature>
<feature type="compositionally biased region" description="Low complexity" evidence="2">
    <location>
        <begin position="20"/>
        <end position="33"/>
    </location>
</feature>
<dbReference type="EMBL" id="JAQJAN010000006">
    <property type="protein sequence ID" value="KAJ5727184.1"/>
    <property type="molecule type" value="Genomic_DNA"/>
</dbReference>
<feature type="compositionally biased region" description="Acidic residues" evidence="2">
    <location>
        <begin position="37"/>
        <end position="60"/>
    </location>
</feature>
<feature type="region of interest" description="Disordered" evidence="2">
    <location>
        <begin position="1"/>
        <end position="71"/>
    </location>
</feature>
<evidence type="ECO:0000313" key="4">
    <source>
        <dbReference type="EMBL" id="KAJ5727184.1"/>
    </source>
</evidence>
<protein>
    <recommendedName>
        <fullName evidence="3">SWIM-type domain-containing protein</fullName>
    </recommendedName>
</protein>
<feature type="domain" description="SWIM-type" evidence="3">
    <location>
        <begin position="119"/>
        <end position="154"/>
    </location>
</feature>
<reference evidence="4" key="2">
    <citation type="submission" date="2023-01" db="EMBL/GenBank/DDBJ databases">
        <authorList>
            <person name="Petersen C."/>
        </authorList>
    </citation>
    <scope>NUCLEOTIDE SEQUENCE</scope>
    <source>
        <strain evidence="4">IBT 17514</strain>
    </source>
</reference>
<accession>A0AAD6MW78</accession>
<keyword evidence="5" id="KW-1185">Reference proteome</keyword>
<dbReference type="Proteomes" id="UP001215712">
    <property type="component" value="Unassembled WGS sequence"/>
</dbReference>
<gene>
    <name evidence="4" type="ORF">N7493_005004</name>
</gene>
<evidence type="ECO:0000256" key="1">
    <source>
        <dbReference type="PROSITE-ProRule" id="PRU00325"/>
    </source>
</evidence>
<reference evidence="4" key="1">
    <citation type="journal article" date="2023" name="IMA Fungus">
        <title>Comparative genomic study of the Penicillium genus elucidates a diverse pangenome and 15 lateral gene transfer events.</title>
        <authorList>
            <person name="Petersen C."/>
            <person name="Sorensen T."/>
            <person name="Nielsen M.R."/>
            <person name="Sondergaard T.E."/>
            <person name="Sorensen J.L."/>
            <person name="Fitzpatrick D.A."/>
            <person name="Frisvad J.C."/>
            <person name="Nielsen K.L."/>
        </authorList>
    </citation>
    <scope>NUCLEOTIDE SEQUENCE</scope>
    <source>
        <strain evidence="4">IBT 17514</strain>
    </source>
</reference>
<evidence type="ECO:0000259" key="3">
    <source>
        <dbReference type="PROSITE" id="PS50966"/>
    </source>
</evidence>
<organism evidence="4 5">
    <name type="scientific">Penicillium malachiteum</name>
    <dbReference type="NCBI Taxonomy" id="1324776"/>
    <lineage>
        <taxon>Eukaryota</taxon>
        <taxon>Fungi</taxon>
        <taxon>Dikarya</taxon>
        <taxon>Ascomycota</taxon>
        <taxon>Pezizomycotina</taxon>
        <taxon>Eurotiomycetes</taxon>
        <taxon>Eurotiomycetidae</taxon>
        <taxon>Eurotiales</taxon>
        <taxon>Aspergillaceae</taxon>
        <taxon>Penicillium</taxon>
    </lineage>
</organism>
<keyword evidence="1" id="KW-0479">Metal-binding</keyword>
<sequence length="492" mass="53891">MSAPTRQFHRLSIGQNMPETRAQSSRTARAAGRPDPSDDDEKFLGEESEGEEEEEEESSGEEVGGGRSTISARSGITYDVSNLDDETGASAVVGLKSQFDVVNCRASDSGYDFQLLDRPQVHIGSNSTTCTCSTFQTRPQAACQHIFWVLDQLHSSFLSNPSTARAALSRNGRPQVPERIEELLKDVPLETVAERLNWQFLKAEGNGKLHGMTRTEKVRDVLSAFSPKILPEDFRRDLVEVTTTKLTPEQCVVQGDFEATMFRLAAHDDSVFSSLCKAMPSGACAAIYFDKIQEQSRRLLTDFDRYCATGELPTDPSCPGGVNVDEVVTHLRSAVSRIQYNISTRSHGYEGAANALVLILESIAARNKDPFIGNNWGRKSFHGEDEDQRNLYHLLIGSEDMELKPDDDAFVVSALETLPPSALYPRVNELRNTLGKIEVNRAPKNYILRLGALIRSIEAAGATGAGSSATGSGQKRPATGNSGGYSYSKRSR</sequence>
<comment type="caution">
    <text evidence="4">The sequence shown here is derived from an EMBL/GenBank/DDBJ whole genome shotgun (WGS) entry which is preliminary data.</text>
</comment>
<keyword evidence="1" id="KW-0862">Zinc</keyword>
<dbReference type="InterPro" id="IPR007527">
    <property type="entry name" value="Znf_SWIM"/>
</dbReference>
<feature type="compositionally biased region" description="Low complexity" evidence="2">
    <location>
        <begin position="463"/>
        <end position="473"/>
    </location>
</feature>
<keyword evidence="1" id="KW-0863">Zinc-finger</keyword>
<dbReference type="AlphaFoldDB" id="A0AAD6MW78"/>
<evidence type="ECO:0000256" key="2">
    <source>
        <dbReference type="SAM" id="MobiDB-lite"/>
    </source>
</evidence>
<dbReference type="PROSITE" id="PS50966">
    <property type="entry name" value="ZF_SWIM"/>
    <property type="match status" value="1"/>
</dbReference>